<dbReference type="SMART" id="SM00504">
    <property type="entry name" value="Ubox"/>
    <property type="match status" value="1"/>
</dbReference>
<dbReference type="PANTHER" id="PTHR45958:SF4">
    <property type="entry name" value="U-BOX DOMAIN-CONTAINING PROTEIN 42-RELATED"/>
    <property type="match status" value="1"/>
</dbReference>
<dbReference type="InterPro" id="IPR045210">
    <property type="entry name" value="RING-Ubox_PUB"/>
</dbReference>
<dbReference type="Gene3D" id="1.25.10.10">
    <property type="entry name" value="Leucine-rich Repeat Variant"/>
    <property type="match status" value="3"/>
</dbReference>
<dbReference type="Proteomes" id="UP000701853">
    <property type="component" value="Chromosome 12"/>
</dbReference>
<dbReference type="EMBL" id="JAHUZN010000012">
    <property type="protein sequence ID" value="KAG8475600.1"/>
    <property type="molecule type" value="Genomic_DNA"/>
</dbReference>
<dbReference type="UniPathway" id="UPA00143"/>
<dbReference type="PANTHER" id="PTHR45958">
    <property type="entry name" value="RING-TYPE E3 UBIQUITIN TRANSFERASE"/>
    <property type="match status" value="1"/>
</dbReference>
<evidence type="ECO:0000256" key="2">
    <source>
        <dbReference type="ARBA" id="ARBA00004906"/>
    </source>
</evidence>
<protein>
    <recommendedName>
        <fullName evidence="3">RING-type E3 ubiquitin transferase</fullName>
        <ecNumber evidence="3">2.3.2.27</ecNumber>
    </recommendedName>
</protein>
<comment type="catalytic activity">
    <reaction evidence="1">
        <text>S-ubiquitinyl-[E2 ubiquitin-conjugating enzyme]-L-cysteine + [acceptor protein]-L-lysine = [E2 ubiquitin-conjugating enzyme]-L-cysteine + N(6)-ubiquitinyl-[acceptor protein]-L-lysine.</text>
        <dbReference type="EC" id="2.3.2.27"/>
    </reaction>
</comment>
<dbReference type="InterPro" id="IPR000225">
    <property type="entry name" value="Armadillo"/>
</dbReference>
<keyword evidence="5" id="KW-0677">Repeat</keyword>
<dbReference type="AlphaFoldDB" id="A0A8J5YDW7"/>
<dbReference type="Gene3D" id="3.30.40.10">
    <property type="entry name" value="Zinc/RING finger domain, C3HC4 (zinc finger)"/>
    <property type="match status" value="1"/>
</dbReference>
<dbReference type="CDD" id="cd16664">
    <property type="entry name" value="RING-Ubox_PUB"/>
    <property type="match status" value="1"/>
</dbReference>
<dbReference type="InterPro" id="IPR013083">
    <property type="entry name" value="Znf_RING/FYVE/PHD"/>
</dbReference>
<dbReference type="GO" id="GO:0016567">
    <property type="term" value="P:protein ubiquitination"/>
    <property type="evidence" value="ECO:0007669"/>
    <property type="project" value="UniProtKB-UniPathway"/>
</dbReference>
<evidence type="ECO:0000256" key="1">
    <source>
        <dbReference type="ARBA" id="ARBA00000900"/>
    </source>
</evidence>
<dbReference type="Pfam" id="PF04564">
    <property type="entry name" value="U-box"/>
    <property type="match status" value="1"/>
</dbReference>
<evidence type="ECO:0000313" key="9">
    <source>
        <dbReference type="Proteomes" id="UP000701853"/>
    </source>
</evidence>
<dbReference type="PROSITE" id="PS51698">
    <property type="entry name" value="U_BOX"/>
    <property type="match status" value="1"/>
</dbReference>
<comment type="pathway">
    <text evidence="2">Protein modification; protein ubiquitination.</text>
</comment>
<dbReference type="Pfam" id="PF23628">
    <property type="entry name" value="ARM_LIN_C"/>
    <property type="match status" value="1"/>
</dbReference>
<dbReference type="InterPro" id="IPR052608">
    <property type="entry name" value="U-box_domain_protein"/>
</dbReference>
<dbReference type="SUPFAM" id="SSF57850">
    <property type="entry name" value="RING/U-box"/>
    <property type="match status" value="1"/>
</dbReference>
<evidence type="ECO:0000256" key="6">
    <source>
        <dbReference type="ARBA" id="ARBA00022786"/>
    </source>
</evidence>
<keyword evidence="4" id="KW-0808">Transferase</keyword>
<dbReference type="SMART" id="SM00185">
    <property type="entry name" value="ARM"/>
    <property type="match status" value="4"/>
</dbReference>
<dbReference type="GO" id="GO:0061630">
    <property type="term" value="F:ubiquitin protein ligase activity"/>
    <property type="evidence" value="ECO:0007669"/>
    <property type="project" value="UniProtKB-EC"/>
</dbReference>
<name>A0A8J5YDW7_9ROSI</name>
<accession>A0A8J5YDW7</accession>
<reference evidence="8 9" key="1">
    <citation type="journal article" date="2021" name="bioRxiv">
        <title>The Gossypium anomalum genome as a resource for cotton improvement and evolutionary analysis of hybrid incompatibility.</title>
        <authorList>
            <person name="Grover C.E."/>
            <person name="Yuan D."/>
            <person name="Arick M.A."/>
            <person name="Miller E.R."/>
            <person name="Hu G."/>
            <person name="Peterson D.G."/>
            <person name="Wendel J.F."/>
            <person name="Udall J.A."/>
        </authorList>
    </citation>
    <scope>NUCLEOTIDE SEQUENCE [LARGE SCALE GENOMIC DNA]</scope>
    <source>
        <strain evidence="8">JFW-Udall</strain>
        <tissue evidence="8">Leaf</tissue>
    </source>
</reference>
<evidence type="ECO:0000256" key="5">
    <source>
        <dbReference type="ARBA" id="ARBA00022737"/>
    </source>
</evidence>
<keyword evidence="6" id="KW-0833">Ubl conjugation pathway</keyword>
<evidence type="ECO:0000313" key="8">
    <source>
        <dbReference type="EMBL" id="KAG8475600.1"/>
    </source>
</evidence>
<dbReference type="SUPFAM" id="SSF48371">
    <property type="entry name" value="ARM repeat"/>
    <property type="match status" value="2"/>
</dbReference>
<evidence type="ECO:0000256" key="4">
    <source>
        <dbReference type="ARBA" id="ARBA00022679"/>
    </source>
</evidence>
<comment type="caution">
    <text evidence="8">The sequence shown here is derived from an EMBL/GenBank/DDBJ whole genome shotgun (WGS) entry which is preliminary data.</text>
</comment>
<gene>
    <name evidence="8" type="ORF">CXB51_032462</name>
</gene>
<proteinExistence type="predicted"/>
<dbReference type="EC" id="2.3.2.27" evidence="3"/>
<evidence type="ECO:0000256" key="3">
    <source>
        <dbReference type="ARBA" id="ARBA00012483"/>
    </source>
</evidence>
<dbReference type="InterPro" id="IPR003613">
    <property type="entry name" value="Ubox_domain"/>
</dbReference>
<sequence length="1027" mass="115468">MQYFFFFQIKNTSFASVSESLLADISSIIESVECIQAEQENFVELGCYLYRVFPAIMELQFSENPPKNTKVIVESLSMNVNLVKDLVGECHKENHPVSDAELVQIIAELVRVIKDIGECLCLIPSTTFGGQKYVETAVWSLSDELQNVHFEFKQPIESQMSYAMQIPSSQMLPLPEESDLYPVDDEVLVPTESSQVLSMPCPVDFIKSTNQRSQQQHENVDKSLVILPHVAHYIEPLYNTFFCPLTKQVMDDPVTIENGVTYERKVITEWFETFSHQDNIVCPTTGMKLKSRVLSANVALRTTIEEWKERTEVARIKVARTALSLACSDSMILEAIRDLQHICKRRRNNKVLVVSVGILPLLIRLLGYKDRDVRCEVLELLRQLMEEDDEGKEMIANIMDISAMIELMSSSHQEIRHASLLFLVELSRSQALGEKIGSATGAILMLIRVKFNHHVDSFAAEKADEILKNLERFPDNIKQMAENGFLDPLLNHLTEGSEEVQMEMTSYLGELILCNDSKAYVAEKASTGIIKMVQSGNTVFRNAAFKALSQISSHQPNGKILVEAGILNIMAEMMFTRRIYDELMDSKKEAAAILANFLESGVEHDSIKANTHGRRLSSDYAVYNIIHMLKNSTPEELNINLIRILLCLTKSPRSMDTIVSVVNETEASYTLIELINNPHEQLGVAVIKLLILLAPHVGNTLVERLCKTRGQPQSLMECPSGTNHITEKQALSAGFLAKLPQQNLTLNLALLNNNVVPTILEIIFLIQRNGTRTSRHATVYLEGLVGILVRFTTTLYEPQMLFLARTHNLTSVFTELLIKTSSDEVQRLSAIGLENLSLESINLSRPPQIKKTGSKKLFRLPNLLSSRSVKTRKMPVLCPVHRGACSSETTFCLIDAKAVERLLVCLGHENYEVVEASMAAICTLLDDKVDVDASVSLLSEINAIQYVLKVVKEHKQEGLWQKSFWMIEKFLARGGNKSVSDISQDRQLPASLISAFHNGNDSMKQMAEKILRHLNRMPTPSATYYSM</sequence>
<dbReference type="InterPro" id="IPR055566">
    <property type="entry name" value="ARM_LIN"/>
</dbReference>
<evidence type="ECO:0000259" key="7">
    <source>
        <dbReference type="PROSITE" id="PS51698"/>
    </source>
</evidence>
<organism evidence="8 9">
    <name type="scientific">Gossypium anomalum</name>
    <dbReference type="NCBI Taxonomy" id="47600"/>
    <lineage>
        <taxon>Eukaryota</taxon>
        <taxon>Viridiplantae</taxon>
        <taxon>Streptophyta</taxon>
        <taxon>Embryophyta</taxon>
        <taxon>Tracheophyta</taxon>
        <taxon>Spermatophyta</taxon>
        <taxon>Magnoliopsida</taxon>
        <taxon>eudicotyledons</taxon>
        <taxon>Gunneridae</taxon>
        <taxon>Pentapetalae</taxon>
        <taxon>rosids</taxon>
        <taxon>malvids</taxon>
        <taxon>Malvales</taxon>
        <taxon>Malvaceae</taxon>
        <taxon>Malvoideae</taxon>
        <taxon>Gossypium</taxon>
    </lineage>
</organism>
<dbReference type="InterPro" id="IPR016024">
    <property type="entry name" value="ARM-type_fold"/>
</dbReference>
<keyword evidence="9" id="KW-1185">Reference proteome</keyword>
<dbReference type="OrthoDB" id="10064100at2759"/>
<feature type="domain" description="U-box" evidence="7">
    <location>
        <begin position="236"/>
        <end position="314"/>
    </location>
</feature>
<dbReference type="InterPro" id="IPR011989">
    <property type="entry name" value="ARM-like"/>
</dbReference>